<organism evidence="1 2">
    <name type="scientific">Ficus carica</name>
    <name type="common">Common fig</name>
    <dbReference type="NCBI Taxonomy" id="3494"/>
    <lineage>
        <taxon>Eukaryota</taxon>
        <taxon>Viridiplantae</taxon>
        <taxon>Streptophyta</taxon>
        <taxon>Embryophyta</taxon>
        <taxon>Tracheophyta</taxon>
        <taxon>Spermatophyta</taxon>
        <taxon>Magnoliopsida</taxon>
        <taxon>eudicotyledons</taxon>
        <taxon>Gunneridae</taxon>
        <taxon>Pentapetalae</taxon>
        <taxon>rosids</taxon>
        <taxon>fabids</taxon>
        <taxon>Rosales</taxon>
        <taxon>Moraceae</taxon>
        <taxon>Ficeae</taxon>
        <taxon>Ficus</taxon>
    </lineage>
</organism>
<sequence>MVRVLAEESSWHEDVRCAKEQGSDEIVGGKLFLCGVSSDPCATEY</sequence>
<keyword evidence="2" id="KW-1185">Reference proteome</keyword>
<evidence type="ECO:0000313" key="1">
    <source>
        <dbReference type="EMBL" id="GMN30472.1"/>
    </source>
</evidence>
<proteinExistence type="predicted"/>
<evidence type="ECO:0000313" key="2">
    <source>
        <dbReference type="Proteomes" id="UP001187192"/>
    </source>
</evidence>
<dbReference type="Proteomes" id="UP001187192">
    <property type="component" value="Unassembled WGS sequence"/>
</dbReference>
<gene>
    <name evidence="1" type="ORF">TIFTF001_002803</name>
</gene>
<comment type="caution">
    <text evidence="1">The sequence shown here is derived from an EMBL/GenBank/DDBJ whole genome shotgun (WGS) entry which is preliminary data.</text>
</comment>
<reference evidence="1" key="1">
    <citation type="submission" date="2023-07" db="EMBL/GenBank/DDBJ databases">
        <title>draft genome sequence of fig (Ficus carica).</title>
        <authorList>
            <person name="Takahashi T."/>
            <person name="Nishimura K."/>
        </authorList>
    </citation>
    <scope>NUCLEOTIDE SEQUENCE</scope>
</reference>
<dbReference type="AlphaFoldDB" id="A0AA87Z869"/>
<accession>A0AA87Z869</accession>
<protein>
    <submittedName>
        <fullName evidence="1">Uncharacterized protein</fullName>
    </submittedName>
</protein>
<name>A0AA87Z869_FICCA</name>
<dbReference type="EMBL" id="BTGU01000003">
    <property type="protein sequence ID" value="GMN30472.1"/>
    <property type="molecule type" value="Genomic_DNA"/>
</dbReference>